<feature type="region of interest" description="Disordered" evidence="5">
    <location>
        <begin position="629"/>
        <end position="669"/>
    </location>
</feature>
<evidence type="ECO:0000256" key="1">
    <source>
        <dbReference type="ARBA" id="ARBA00022723"/>
    </source>
</evidence>
<dbReference type="PANTHER" id="PTHR47794">
    <property type="entry name" value="VACUOLAR PROTEIN SORTING-ASSOCIATED PROTEIN 27"/>
    <property type="match status" value="1"/>
</dbReference>
<dbReference type="InterPro" id="IPR036770">
    <property type="entry name" value="Ankyrin_rpt-contain_sf"/>
</dbReference>
<dbReference type="InterPro" id="IPR017455">
    <property type="entry name" value="Znf_FYVE-rel"/>
</dbReference>
<evidence type="ECO:0000256" key="5">
    <source>
        <dbReference type="SAM" id="MobiDB-lite"/>
    </source>
</evidence>
<dbReference type="SUPFAM" id="SSF57903">
    <property type="entry name" value="FYVE/PHD zinc finger"/>
    <property type="match status" value="1"/>
</dbReference>
<dbReference type="GO" id="GO:0032266">
    <property type="term" value="F:phosphatidylinositol-3-phosphate binding"/>
    <property type="evidence" value="ECO:0007669"/>
    <property type="project" value="TreeGrafter"/>
</dbReference>
<dbReference type="PANTHER" id="PTHR47794:SF1">
    <property type="entry name" value="VACUOLAR PROTEIN SORTING-ASSOCIATED PROTEIN 27"/>
    <property type="match status" value="1"/>
</dbReference>
<gene>
    <name evidence="7" type="ORF">PDE001_LOCUS9335</name>
</gene>
<evidence type="ECO:0000256" key="2">
    <source>
        <dbReference type="ARBA" id="ARBA00022771"/>
    </source>
</evidence>
<dbReference type="InterPro" id="IPR011011">
    <property type="entry name" value="Znf_FYVE_PHD"/>
</dbReference>
<feature type="region of interest" description="Disordered" evidence="5">
    <location>
        <begin position="1"/>
        <end position="49"/>
    </location>
</feature>
<evidence type="ECO:0000256" key="4">
    <source>
        <dbReference type="PROSITE-ProRule" id="PRU00091"/>
    </source>
</evidence>
<name>A0AAV0V4M8_9STRA</name>
<keyword evidence="3" id="KW-0862">Zinc</keyword>
<keyword evidence="8" id="KW-1185">Reference proteome</keyword>
<dbReference type="EMBL" id="CANTFM010002049">
    <property type="protein sequence ID" value="CAI5744170.1"/>
    <property type="molecule type" value="Genomic_DNA"/>
</dbReference>
<dbReference type="FunFam" id="1.25.40.20:FF:000745">
    <property type="entry name" value="Uncharacterized protein"/>
    <property type="match status" value="1"/>
</dbReference>
<evidence type="ECO:0000256" key="3">
    <source>
        <dbReference type="ARBA" id="ARBA00022833"/>
    </source>
</evidence>
<protein>
    <recommendedName>
        <fullName evidence="6">FYVE-type domain-containing protein</fullName>
    </recommendedName>
</protein>
<dbReference type="PROSITE" id="PS50178">
    <property type="entry name" value="ZF_FYVE"/>
    <property type="match status" value="1"/>
</dbReference>
<dbReference type="Gene3D" id="3.30.40.10">
    <property type="entry name" value="Zinc/RING finger domain, C3HC4 (zinc finger)"/>
    <property type="match status" value="1"/>
</dbReference>
<sequence>MAMLEQFADASSAQKAAKEIKNAVTAVKDTRSTSSDSDNDKLAGDCTKPLDASRRSLRTDSLGVDRSSHPHFKEGIRLAEMGKWTTLIERVASEPQLARHKDHHGMLPLHWACTEDDTPPNVVRALLAAFPEAVVTKNNAQYLPIQIAVKARAPLETLKLLVDARPSSLMEETPAGKTVIQLAKEMQLPQGTLEMLQRAEQEYFDLSEDDDDAFDYEDVKRDIEMQCQLLRESMLNPPMMNGPNASLPQSSPIRASFGHRASQNPFENSQNMVTTLSFVDGTLVQSHSNLSKSMSLSRKIESAPQVLVTDMLSPSPTSVPTLTRGAPTLGAAQTKSSDEILEACTPAAAADDASERMIYESDHNAGVCGVCYRKFSMFRKKHQCKGCFVYLCKKHVAGRTILPNFTKKRSACGDCYRIHRNGPMLLTTATTGSGAGVRAARASGSHISGSGPPIDKKGPNLCCMASTSTPSTVSASSTIPEAMDTISNNSLPSNTARPSNLLGSQLNTNRTTRAGSTHSMAGRPSNVPGPQMNLRYSTNTIGARPNRILSGGRTHGNNNTAISDTVVSLTESDHHAVDVSVLQYRVATLEECNKILMTRVADQERQYNEAMLLLTTTMTRVAEMEIRLPTEQHKSYRGTGGSTTASERASELDSNDKFSFPTPFVEKYD</sequence>
<reference evidence="7" key="1">
    <citation type="submission" date="2022-12" db="EMBL/GenBank/DDBJ databases">
        <authorList>
            <person name="Webb A."/>
        </authorList>
    </citation>
    <scope>NUCLEOTIDE SEQUENCE</scope>
    <source>
        <strain evidence="7">Pd1</strain>
    </source>
</reference>
<keyword evidence="1" id="KW-0479">Metal-binding</keyword>
<feature type="region of interest" description="Disordered" evidence="5">
    <location>
        <begin position="490"/>
        <end position="531"/>
    </location>
</feature>
<dbReference type="AlphaFoldDB" id="A0AAV0V4M8"/>
<dbReference type="GO" id="GO:0008270">
    <property type="term" value="F:zinc ion binding"/>
    <property type="evidence" value="ECO:0007669"/>
    <property type="project" value="UniProtKB-KW"/>
</dbReference>
<dbReference type="GO" id="GO:0043328">
    <property type="term" value="P:protein transport to vacuole involved in ubiquitin-dependent protein catabolic process via the multivesicular body sorting pathway"/>
    <property type="evidence" value="ECO:0007669"/>
    <property type="project" value="TreeGrafter"/>
</dbReference>
<dbReference type="Proteomes" id="UP001162029">
    <property type="component" value="Unassembled WGS sequence"/>
</dbReference>
<dbReference type="InterPro" id="IPR013083">
    <property type="entry name" value="Znf_RING/FYVE/PHD"/>
</dbReference>
<dbReference type="CDD" id="cd00065">
    <property type="entry name" value="FYVE_like_SF"/>
    <property type="match status" value="1"/>
</dbReference>
<evidence type="ECO:0000259" key="6">
    <source>
        <dbReference type="PROSITE" id="PS50178"/>
    </source>
</evidence>
<dbReference type="Gene3D" id="1.25.40.20">
    <property type="entry name" value="Ankyrin repeat-containing domain"/>
    <property type="match status" value="1"/>
</dbReference>
<comment type="caution">
    <text evidence="7">The sequence shown here is derived from an EMBL/GenBank/DDBJ whole genome shotgun (WGS) entry which is preliminary data.</text>
</comment>
<dbReference type="GO" id="GO:0033565">
    <property type="term" value="C:ESCRT-0 complex"/>
    <property type="evidence" value="ECO:0007669"/>
    <property type="project" value="TreeGrafter"/>
</dbReference>
<organism evidence="7 8">
    <name type="scientific">Peronospora destructor</name>
    <dbReference type="NCBI Taxonomy" id="86335"/>
    <lineage>
        <taxon>Eukaryota</taxon>
        <taxon>Sar</taxon>
        <taxon>Stramenopiles</taxon>
        <taxon>Oomycota</taxon>
        <taxon>Peronosporomycetes</taxon>
        <taxon>Peronosporales</taxon>
        <taxon>Peronosporaceae</taxon>
        <taxon>Peronospora</taxon>
    </lineage>
</organism>
<feature type="compositionally biased region" description="Polar residues" evidence="5">
    <location>
        <begin position="490"/>
        <end position="519"/>
    </location>
</feature>
<accession>A0AAV0V4M8</accession>
<dbReference type="SUPFAM" id="SSF48403">
    <property type="entry name" value="Ankyrin repeat"/>
    <property type="match status" value="1"/>
</dbReference>
<feature type="domain" description="FYVE-type" evidence="6">
    <location>
        <begin position="362"/>
        <end position="420"/>
    </location>
</feature>
<keyword evidence="2 4" id="KW-0863">Zinc-finger</keyword>
<proteinExistence type="predicted"/>
<evidence type="ECO:0000313" key="8">
    <source>
        <dbReference type="Proteomes" id="UP001162029"/>
    </source>
</evidence>
<dbReference type="GO" id="GO:0006623">
    <property type="term" value="P:protein targeting to vacuole"/>
    <property type="evidence" value="ECO:0007669"/>
    <property type="project" value="TreeGrafter"/>
</dbReference>
<dbReference type="GO" id="GO:0043130">
    <property type="term" value="F:ubiquitin binding"/>
    <property type="evidence" value="ECO:0007669"/>
    <property type="project" value="TreeGrafter"/>
</dbReference>
<evidence type="ECO:0000313" key="7">
    <source>
        <dbReference type="EMBL" id="CAI5744170.1"/>
    </source>
</evidence>